<reference evidence="11 12" key="1">
    <citation type="submission" date="2019-08" db="EMBL/GenBank/DDBJ databases">
        <authorList>
            <person name="Seo Y.L."/>
        </authorList>
    </citation>
    <scope>NUCLEOTIDE SEQUENCE [LARGE SCALE GENOMIC DNA]</scope>
    <source>
        <strain evidence="11 12">MaA-C15</strain>
    </source>
</reference>
<keyword evidence="7 9" id="KW-0472">Membrane</keyword>
<keyword evidence="2 9" id="KW-0813">Transport</keyword>
<feature type="transmembrane region" description="Helical" evidence="9">
    <location>
        <begin position="43"/>
        <end position="65"/>
    </location>
</feature>
<evidence type="ECO:0000256" key="9">
    <source>
        <dbReference type="RuleBase" id="RU369079"/>
    </source>
</evidence>
<dbReference type="PANTHER" id="PTHR35011">
    <property type="entry name" value="2,3-DIKETO-L-GULONATE TRAP TRANSPORTER SMALL PERMEASE PROTEIN YIAM"/>
    <property type="match status" value="1"/>
</dbReference>
<feature type="transmembrane region" description="Helical" evidence="9">
    <location>
        <begin position="12"/>
        <end position="37"/>
    </location>
</feature>
<keyword evidence="5 9" id="KW-0812">Transmembrane</keyword>
<dbReference type="OrthoDB" id="4250245at2"/>
<keyword evidence="3" id="KW-1003">Cell membrane</keyword>
<keyword evidence="4 9" id="KW-0997">Cell inner membrane</keyword>
<evidence type="ECO:0000256" key="7">
    <source>
        <dbReference type="ARBA" id="ARBA00023136"/>
    </source>
</evidence>
<dbReference type="RefSeq" id="WP_148916882.1">
    <property type="nucleotide sequence ID" value="NZ_VSZS01000068.1"/>
</dbReference>
<comment type="subunit">
    <text evidence="9">The complex comprises the extracytoplasmic solute receptor protein and the two transmembrane proteins.</text>
</comment>
<evidence type="ECO:0000313" key="11">
    <source>
        <dbReference type="EMBL" id="TYR29573.1"/>
    </source>
</evidence>
<evidence type="ECO:0000256" key="1">
    <source>
        <dbReference type="ARBA" id="ARBA00004429"/>
    </source>
</evidence>
<reference evidence="11 12" key="2">
    <citation type="submission" date="2019-09" db="EMBL/GenBank/DDBJ databases">
        <title>Mesorhizobium sp. MaA-C15 isolated from Microcystis aeruginosa.</title>
        <authorList>
            <person name="Jeong S.E."/>
            <person name="Jin H.M."/>
            <person name="Jeon C.O."/>
        </authorList>
    </citation>
    <scope>NUCLEOTIDE SEQUENCE [LARGE SCALE GENOMIC DNA]</scope>
    <source>
        <strain evidence="11 12">MaA-C15</strain>
    </source>
</reference>
<evidence type="ECO:0000259" key="10">
    <source>
        <dbReference type="Pfam" id="PF04290"/>
    </source>
</evidence>
<evidence type="ECO:0000256" key="4">
    <source>
        <dbReference type="ARBA" id="ARBA00022519"/>
    </source>
</evidence>
<sequence>MQAIGRWLHLRAENVAVALLAAMFLTFILQIFARYVLVMPVGWTLELCLTLWIWIVFWGNAFLVRHRDHVTFDILYLAVPSGIRRIMALTAAAAIVVGFAVTLLPTWDYIDFLKIKRSSTMRIPMRTVFSIYALFMVAVIVRYAFMFYLVWRHGADREHRHLEVTDE</sequence>
<evidence type="ECO:0000256" key="6">
    <source>
        <dbReference type="ARBA" id="ARBA00022989"/>
    </source>
</evidence>
<dbReference type="GO" id="GO:0015740">
    <property type="term" value="P:C4-dicarboxylate transport"/>
    <property type="evidence" value="ECO:0007669"/>
    <property type="project" value="TreeGrafter"/>
</dbReference>
<accession>A0A5D4GNP1</accession>
<evidence type="ECO:0000256" key="3">
    <source>
        <dbReference type="ARBA" id="ARBA00022475"/>
    </source>
</evidence>
<dbReference type="AlphaFoldDB" id="A0A5D4GNP1"/>
<comment type="subcellular location">
    <subcellularLocation>
        <location evidence="1 9">Cell inner membrane</location>
        <topology evidence="1 9">Multi-pass membrane protein</topology>
    </subcellularLocation>
</comment>
<proteinExistence type="inferred from homology"/>
<dbReference type="InterPro" id="IPR055348">
    <property type="entry name" value="DctQ"/>
</dbReference>
<feature type="domain" description="Tripartite ATP-independent periplasmic transporters DctQ component" evidence="10">
    <location>
        <begin position="23"/>
        <end position="152"/>
    </location>
</feature>
<comment type="caution">
    <text evidence="11">The sequence shown here is derived from an EMBL/GenBank/DDBJ whole genome shotgun (WGS) entry which is preliminary data.</text>
</comment>
<feature type="transmembrane region" description="Helical" evidence="9">
    <location>
        <begin position="127"/>
        <end position="151"/>
    </location>
</feature>
<keyword evidence="12" id="KW-1185">Reference proteome</keyword>
<dbReference type="PANTHER" id="PTHR35011:SF2">
    <property type="entry name" value="2,3-DIKETO-L-GULONATE TRAP TRANSPORTER SMALL PERMEASE PROTEIN YIAM"/>
    <property type="match status" value="1"/>
</dbReference>
<evidence type="ECO:0000256" key="8">
    <source>
        <dbReference type="ARBA" id="ARBA00038436"/>
    </source>
</evidence>
<comment type="function">
    <text evidence="9">Part of the tripartite ATP-independent periplasmic (TRAP) transport system.</text>
</comment>
<dbReference type="Proteomes" id="UP000323258">
    <property type="component" value="Unassembled WGS sequence"/>
</dbReference>
<gene>
    <name evidence="11" type="ORF">FY036_22235</name>
</gene>
<evidence type="ECO:0000313" key="12">
    <source>
        <dbReference type="Proteomes" id="UP000323258"/>
    </source>
</evidence>
<keyword evidence="6 9" id="KW-1133">Transmembrane helix</keyword>
<evidence type="ECO:0000256" key="2">
    <source>
        <dbReference type="ARBA" id="ARBA00022448"/>
    </source>
</evidence>
<organism evidence="11 12">
    <name type="scientific">Neoaquamicrobium microcysteis</name>
    <dbReference type="NCBI Taxonomy" id="2682781"/>
    <lineage>
        <taxon>Bacteria</taxon>
        <taxon>Pseudomonadati</taxon>
        <taxon>Pseudomonadota</taxon>
        <taxon>Alphaproteobacteria</taxon>
        <taxon>Hyphomicrobiales</taxon>
        <taxon>Phyllobacteriaceae</taxon>
        <taxon>Neoaquamicrobium</taxon>
    </lineage>
</organism>
<dbReference type="EMBL" id="VSZS01000068">
    <property type="protein sequence ID" value="TYR29573.1"/>
    <property type="molecule type" value="Genomic_DNA"/>
</dbReference>
<dbReference type="GO" id="GO:0005886">
    <property type="term" value="C:plasma membrane"/>
    <property type="evidence" value="ECO:0007669"/>
    <property type="project" value="UniProtKB-SubCell"/>
</dbReference>
<feature type="transmembrane region" description="Helical" evidence="9">
    <location>
        <begin position="86"/>
        <end position="107"/>
    </location>
</feature>
<name>A0A5D4GNP1_9HYPH</name>
<protein>
    <recommendedName>
        <fullName evidence="9">TRAP transporter small permease protein</fullName>
    </recommendedName>
</protein>
<dbReference type="InterPro" id="IPR007387">
    <property type="entry name" value="TRAP_DctQ"/>
</dbReference>
<dbReference type="GO" id="GO:0022857">
    <property type="term" value="F:transmembrane transporter activity"/>
    <property type="evidence" value="ECO:0007669"/>
    <property type="project" value="UniProtKB-UniRule"/>
</dbReference>
<comment type="similarity">
    <text evidence="8 9">Belongs to the TRAP transporter small permease family.</text>
</comment>
<dbReference type="Pfam" id="PF04290">
    <property type="entry name" value="DctQ"/>
    <property type="match status" value="1"/>
</dbReference>
<evidence type="ECO:0000256" key="5">
    <source>
        <dbReference type="ARBA" id="ARBA00022692"/>
    </source>
</evidence>